<evidence type="ECO:0000313" key="3">
    <source>
        <dbReference type="RefSeq" id="XP_026083005.1"/>
    </source>
</evidence>
<dbReference type="Pfam" id="PF15843">
    <property type="entry name" value="DUF4719"/>
    <property type="match status" value="1"/>
</dbReference>
<name>A0A6P6LEH5_CARAU</name>
<sequence>MIFCYTVTDTSLTGQLDGRRMRLRTWLSVASGFMSLSCEAVRSCAEIQCDEDQRCCTRNSSSITSIHQLPLHSFLDNLEWLVRKLSGLLILLLLFVVGYFIQRLVCPRPRRQTPEEPSLLHGHASQDSLTGDFSSPVLMLPTYEEVNYLPTYEEIMMEVDGDNLNSSTEAIEERPATLQTSRRPRNSL</sequence>
<feature type="transmembrane region" description="Helical" evidence="1">
    <location>
        <begin position="80"/>
        <end position="101"/>
    </location>
</feature>
<accession>A0A6P6LEH5</accession>
<dbReference type="InterPro" id="IPR031696">
    <property type="entry name" value="DUF4719"/>
</dbReference>
<keyword evidence="1" id="KW-0812">Transmembrane</keyword>
<dbReference type="OrthoDB" id="9837880at2759"/>
<protein>
    <submittedName>
        <fullName evidence="3">Uncharacterized membrane protein C3orf80-like</fullName>
    </submittedName>
</protein>
<dbReference type="PANTHER" id="PTHR38505">
    <property type="entry name" value="HYPOTHETICAL PROTEIN LOC100362176"/>
    <property type="match status" value="1"/>
</dbReference>
<keyword evidence="2" id="KW-1185">Reference proteome</keyword>
<evidence type="ECO:0000313" key="2">
    <source>
        <dbReference type="Proteomes" id="UP000515129"/>
    </source>
</evidence>
<keyword evidence="1" id="KW-1133">Transmembrane helix</keyword>
<reference evidence="3" key="1">
    <citation type="submission" date="2025-08" db="UniProtKB">
        <authorList>
            <consortium name="RefSeq"/>
        </authorList>
    </citation>
    <scope>IDENTIFICATION</scope>
    <source>
        <strain evidence="3">Wakin</strain>
        <tissue evidence="3">Muscle</tissue>
    </source>
</reference>
<dbReference type="KEGG" id="caua:113058978"/>
<gene>
    <name evidence="3" type="primary">LOC113058978</name>
</gene>
<dbReference type="GeneID" id="113058978"/>
<dbReference type="RefSeq" id="XP_026083005.1">
    <property type="nucleotide sequence ID" value="XM_026227220.1"/>
</dbReference>
<evidence type="ECO:0000256" key="1">
    <source>
        <dbReference type="SAM" id="Phobius"/>
    </source>
</evidence>
<organism evidence="2 3">
    <name type="scientific">Carassius auratus</name>
    <name type="common">Goldfish</name>
    <dbReference type="NCBI Taxonomy" id="7957"/>
    <lineage>
        <taxon>Eukaryota</taxon>
        <taxon>Metazoa</taxon>
        <taxon>Chordata</taxon>
        <taxon>Craniata</taxon>
        <taxon>Vertebrata</taxon>
        <taxon>Euteleostomi</taxon>
        <taxon>Actinopterygii</taxon>
        <taxon>Neopterygii</taxon>
        <taxon>Teleostei</taxon>
        <taxon>Ostariophysi</taxon>
        <taxon>Cypriniformes</taxon>
        <taxon>Cyprinidae</taxon>
        <taxon>Cyprininae</taxon>
        <taxon>Carassius</taxon>
    </lineage>
</organism>
<dbReference type="Proteomes" id="UP000515129">
    <property type="component" value="Chromosome 40"/>
</dbReference>
<keyword evidence="1" id="KW-0472">Membrane</keyword>
<proteinExistence type="predicted"/>
<dbReference type="AlphaFoldDB" id="A0A6P6LEH5"/>
<dbReference type="PANTHER" id="PTHR38505:SF1">
    <property type="entry name" value="RIKEN CDNA 1110032F04 GENE"/>
    <property type="match status" value="1"/>
</dbReference>